<dbReference type="Proteomes" id="UP000826050">
    <property type="component" value="Chromosome"/>
</dbReference>
<name>A0ABX8SS10_9BURK</name>
<feature type="transmembrane region" description="Helical" evidence="1">
    <location>
        <begin position="9"/>
        <end position="32"/>
    </location>
</feature>
<keyword evidence="1" id="KW-0472">Membrane</keyword>
<organism evidence="2 3">
    <name type="scientific">Alcaligenes ammonioxydans</name>
    <dbReference type="NCBI Taxonomy" id="2582914"/>
    <lineage>
        <taxon>Bacteria</taxon>
        <taxon>Pseudomonadati</taxon>
        <taxon>Pseudomonadota</taxon>
        <taxon>Betaproteobacteria</taxon>
        <taxon>Burkholderiales</taxon>
        <taxon>Alcaligenaceae</taxon>
        <taxon>Alcaligenes</taxon>
    </lineage>
</organism>
<evidence type="ECO:0000313" key="2">
    <source>
        <dbReference type="EMBL" id="QXX78817.1"/>
    </source>
</evidence>
<keyword evidence="3" id="KW-1185">Reference proteome</keyword>
<accession>A0ABX8SS10</accession>
<evidence type="ECO:0008006" key="4">
    <source>
        <dbReference type="Google" id="ProtNLM"/>
    </source>
</evidence>
<reference evidence="2 3" key="1">
    <citation type="submission" date="2020-02" db="EMBL/GenBank/DDBJ databases">
        <title>Partial ammonium oxidation to N2 by heterotrophic bacteria.</title>
        <authorList>
            <person name="Wu M."/>
        </authorList>
    </citation>
    <scope>NUCLEOTIDE SEQUENCE [LARGE SCALE GENOMIC DNA]</scope>
    <source>
        <strain evidence="2 3">HO-1</strain>
    </source>
</reference>
<feature type="transmembrane region" description="Helical" evidence="1">
    <location>
        <begin position="130"/>
        <end position="147"/>
    </location>
</feature>
<gene>
    <name evidence="2" type="ORF">FE795_07190</name>
</gene>
<feature type="transmembrane region" description="Helical" evidence="1">
    <location>
        <begin position="82"/>
        <end position="100"/>
    </location>
</feature>
<proteinExistence type="predicted"/>
<keyword evidence="1" id="KW-1133">Transmembrane helix</keyword>
<evidence type="ECO:0000256" key="1">
    <source>
        <dbReference type="SAM" id="Phobius"/>
    </source>
</evidence>
<dbReference type="EMBL" id="CP049362">
    <property type="protein sequence ID" value="QXX78817.1"/>
    <property type="molecule type" value="Genomic_DNA"/>
</dbReference>
<feature type="transmembrane region" description="Helical" evidence="1">
    <location>
        <begin position="44"/>
        <end position="75"/>
    </location>
</feature>
<protein>
    <recommendedName>
        <fullName evidence="4">DUF4149 domain-containing protein</fullName>
    </recommendedName>
</protein>
<dbReference type="RefSeq" id="WP_003801366.1">
    <property type="nucleotide sequence ID" value="NZ_CP049362.1"/>
</dbReference>
<keyword evidence="1" id="KW-0812">Transmembrane</keyword>
<evidence type="ECO:0000313" key="3">
    <source>
        <dbReference type="Proteomes" id="UP000826050"/>
    </source>
</evidence>
<sequence>MSKYPVLRVILAFSLVPMWGGLCMGLAILFTMPASDTVGILLNVWLQFVMLLLSMAVALFFEVVPAAILGALYAWIKLKRGALSYLLVFICGGSTAYAWTEYVFGLGGNDLSARFQHAYPLILQNIQSKAFVLGAIFSLITAMVVLPPSRGEQSFRS</sequence>